<dbReference type="PANTHER" id="PTHR12758:SF19">
    <property type="entry name" value="APOPTOSIS INHIBITOR 5"/>
    <property type="match status" value="1"/>
</dbReference>
<dbReference type="Gene3D" id="1.25.10.10">
    <property type="entry name" value="Leucine-rich Repeat Variant"/>
    <property type="match status" value="1"/>
</dbReference>
<dbReference type="InterPro" id="IPR008383">
    <property type="entry name" value="API5"/>
</dbReference>
<sequence>MAVKADDHVGNLYNYYMVIDGAENKSEHRDKYLAILAAVNVTDNAGARKLAADFIGRLFKFYPEEGERSIQALAQLCVDSDAAIKKSATETLVELCKVNATYVKRVADLLIQMFALAEPQSQESKGVQACLVKLLHIEPRQALEGLLDQIVTAQDVIRAPAIRFLKAKLGELPASANNTEIATLLIGEYKKILPDCSTEEFENLVGSLSAMKFFQTLHGGQMLVDVLVECMGTATPYTSLSAEQAERLITCCRLALPCFSRVIQSTKLVEYFCDHVIPTLSADTTDQEVLVLQVFAELCASTGDLKNYQANLGLVLQKLIELLPAAPTDPATFVEVQEQSLSKIKFSAIECLLCAFHLLGKRHQQFLGEPEQAASLALLKTKLQYLSSCMQLYGQKIQTLKLSGTDAEAIKKSEVTRRVITNIKSLILDLFHTPPHFKDSVHLSWKKDSSPSSLISEKQSGLGAGKIATRRKIGEVSNGNGAAAATTAATGGKIRTKYEPGTGRGAAAAAARSQRAKITTGSAPAADVAKLQARAERFGASLGSASNNDGTSRFIKTKKI</sequence>
<comment type="caution">
    <text evidence="4">The sequence shown here is derived from an EMBL/GenBank/DDBJ whole genome shotgun (WGS) entry which is preliminary data.</text>
</comment>
<evidence type="ECO:0000256" key="2">
    <source>
        <dbReference type="ARBA" id="ARBA00022703"/>
    </source>
</evidence>
<reference evidence="5" key="1">
    <citation type="submission" date="2017-01" db="EMBL/GenBank/DDBJ databases">
        <title>Comparative genomics of anhydrobiosis in the tardigrade Hypsibius dujardini.</title>
        <authorList>
            <person name="Yoshida Y."/>
            <person name="Koutsovoulos G."/>
            <person name="Laetsch D."/>
            <person name="Stevens L."/>
            <person name="Kumar S."/>
            <person name="Horikawa D."/>
            <person name="Ishino K."/>
            <person name="Komine S."/>
            <person name="Tomita M."/>
            <person name="Blaxter M."/>
            <person name="Arakawa K."/>
        </authorList>
    </citation>
    <scope>NUCLEOTIDE SEQUENCE [LARGE SCALE GENOMIC DNA]</scope>
    <source>
        <strain evidence="5">Z151</strain>
    </source>
</reference>
<protein>
    <submittedName>
        <fullName evidence="4">Apoptosis inhibitor 5</fullName>
    </submittedName>
</protein>
<organism evidence="4 5">
    <name type="scientific">Hypsibius exemplaris</name>
    <name type="common">Freshwater tardigrade</name>
    <dbReference type="NCBI Taxonomy" id="2072580"/>
    <lineage>
        <taxon>Eukaryota</taxon>
        <taxon>Metazoa</taxon>
        <taxon>Ecdysozoa</taxon>
        <taxon>Tardigrada</taxon>
        <taxon>Eutardigrada</taxon>
        <taxon>Parachela</taxon>
        <taxon>Hypsibioidea</taxon>
        <taxon>Hypsibiidae</taxon>
        <taxon>Hypsibius</taxon>
    </lineage>
</organism>
<dbReference type="EMBL" id="MTYJ01000123">
    <property type="protein sequence ID" value="OQV13467.1"/>
    <property type="molecule type" value="Genomic_DNA"/>
</dbReference>
<dbReference type="Proteomes" id="UP000192578">
    <property type="component" value="Unassembled WGS sequence"/>
</dbReference>
<feature type="region of interest" description="Disordered" evidence="3">
    <location>
        <begin position="541"/>
        <end position="560"/>
    </location>
</feature>
<keyword evidence="2" id="KW-0053">Apoptosis</keyword>
<dbReference type="InterPro" id="IPR016024">
    <property type="entry name" value="ARM-type_fold"/>
</dbReference>
<evidence type="ECO:0000313" key="5">
    <source>
        <dbReference type="Proteomes" id="UP000192578"/>
    </source>
</evidence>
<dbReference type="Pfam" id="PF05918">
    <property type="entry name" value="API5"/>
    <property type="match status" value="1"/>
</dbReference>
<dbReference type="SUPFAM" id="SSF48371">
    <property type="entry name" value="ARM repeat"/>
    <property type="match status" value="1"/>
</dbReference>
<name>A0A1W0WE66_HYPEX</name>
<accession>A0A1W0WE66</accession>
<evidence type="ECO:0000313" key="4">
    <source>
        <dbReference type="EMBL" id="OQV13467.1"/>
    </source>
</evidence>
<dbReference type="GO" id="GO:0003723">
    <property type="term" value="F:RNA binding"/>
    <property type="evidence" value="ECO:0007669"/>
    <property type="project" value="TreeGrafter"/>
</dbReference>
<dbReference type="GO" id="GO:0005634">
    <property type="term" value="C:nucleus"/>
    <property type="evidence" value="ECO:0007669"/>
    <property type="project" value="TreeGrafter"/>
</dbReference>
<evidence type="ECO:0000256" key="3">
    <source>
        <dbReference type="SAM" id="MobiDB-lite"/>
    </source>
</evidence>
<dbReference type="OrthoDB" id="19224at2759"/>
<dbReference type="GO" id="GO:0006915">
    <property type="term" value="P:apoptotic process"/>
    <property type="evidence" value="ECO:0007669"/>
    <property type="project" value="UniProtKB-KW"/>
</dbReference>
<keyword evidence="5" id="KW-1185">Reference proteome</keyword>
<dbReference type="InterPro" id="IPR011989">
    <property type="entry name" value="ARM-like"/>
</dbReference>
<dbReference type="GO" id="GO:0043066">
    <property type="term" value="P:negative regulation of apoptotic process"/>
    <property type="evidence" value="ECO:0007669"/>
    <property type="project" value="TreeGrafter"/>
</dbReference>
<proteinExistence type="inferred from homology"/>
<comment type="similarity">
    <text evidence="1">Belongs to the API5 family.</text>
</comment>
<dbReference type="AlphaFoldDB" id="A0A1W0WE66"/>
<dbReference type="PANTHER" id="PTHR12758">
    <property type="entry name" value="APOPTOSIS INHIBITOR 5-RELATED"/>
    <property type="match status" value="1"/>
</dbReference>
<gene>
    <name evidence="4" type="ORF">BV898_12319</name>
</gene>
<evidence type="ECO:0000256" key="1">
    <source>
        <dbReference type="ARBA" id="ARBA00009515"/>
    </source>
</evidence>